<dbReference type="SUPFAM" id="SSF56655">
    <property type="entry name" value="Carbohydrate phosphatase"/>
    <property type="match status" value="1"/>
</dbReference>
<evidence type="ECO:0000256" key="1">
    <source>
        <dbReference type="PIRSR" id="PIRSR600760-2"/>
    </source>
</evidence>
<dbReference type="Pfam" id="PF00459">
    <property type="entry name" value="Inositol_P"/>
    <property type="match status" value="1"/>
</dbReference>
<dbReference type="Gene3D" id="3.30.540.10">
    <property type="entry name" value="Fructose-1,6-Bisphosphatase, subunit A, domain 1"/>
    <property type="match status" value="1"/>
</dbReference>
<keyword evidence="1" id="KW-0460">Magnesium</keyword>
<dbReference type="EMBL" id="CP061800">
    <property type="protein sequence ID" value="QTA89167.1"/>
    <property type="molecule type" value="Genomic_DNA"/>
</dbReference>
<dbReference type="PRINTS" id="PR00377">
    <property type="entry name" value="IMPHPHTASES"/>
</dbReference>
<dbReference type="GO" id="GO:0006020">
    <property type="term" value="P:inositol metabolic process"/>
    <property type="evidence" value="ECO:0007669"/>
    <property type="project" value="TreeGrafter"/>
</dbReference>
<accession>A0A975BP76</accession>
<dbReference type="KEGG" id="dmm:dnm_052160"/>
<feature type="binding site" evidence="1">
    <location>
        <position position="94"/>
    </location>
    <ligand>
        <name>Mg(2+)</name>
        <dbReference type="ChEBI" id="CHEBI:18420"/>
        <label>1</label>
        <note>catalytic</note>
    </ligand>
</feature>
<dbReference type="PANTHER" id="PTHR20854">
    <property type="entry name" value="INOSITOL MONOPHOSPHATASE"/>
    <property type="match status" value="1"/>
</dbReference>
<name>A0A975BP76_9BACT</name>
<keyword evidence="3" id="KW-1185">Reference proteome</keyword>
<feature type="binding site" evidence="1">
    <location>
        <position position="91"/>
    </location>
    <ligand>
        <name>Mg(2+)</name>
        <dbReference type="ChEBI" id="CHEBI:18420"/>
        <label>1</label>
        <note>catalytic</note>
    </ligand>
</feature>
<proteinExistence type="predicted"/>
<dbReference type="GO" id="GO:0046872">
    <property type="term" value="F:metal ion binding"/>
    <property type="evidence" value="ECO:0007669"/>
    <property type="project" value="UniProtKB-KW"/>
</dbReference>
<dbReference type="Proteomes" id="UP000663722">
    <property type="component" value="Chromosome"/>
</dbReference>
<feature type="binding site" evidence="1">
    <location>
        <position position="93"/>
    </location>
    <ligand>
        <name>Mg(2+)</name>
        <dbReference type="ChEBI" id="CHEBI:18420"/>
        <label>2</label>
    </ligand>
</feature>
<protein>
    <submittedName>
        <fullName evidence="2">Inositol monophosphatase family</fullName>
    </submittedName>
</protein>
<evidence type="ECO:0000313" key="2">
    <source>
        <dbReference type="EMBL" id="QTA89167.1"/>
    </source>
</evidence>
<comment type="cofactor">
    <cofactor evidence="1">
        <name>Mg(2+)</name>
        <dbReference type="ChEBI" id="CHEBI:18420"/>
    </cofactor>
</comment>
<gene>
    <name evidence="2" type="ORF">dnm_052160</name>
</gene>
<dbReference type="GO" id="GO:0008934">
    <property type="term" value="F:inositol monophosphate 1-phosphatase activity"/>
    <property type="evidence" value="ECO:0007669"/>
    <property type="project" value="TreeGrafter"/>
</dbReference>
<reference evidence="2" key="1">
    <citation type="journal article" date="2021" name="Microb. Physiol.">
        <title>Proteogenomic Insights into the Physiology of Marine, Sulfate-Reducing, Filamentous Desulfonema limicola and Desulfonema magnum.</title>
        <authorList>
            <person name="Schnaars V."/>
            <person name="Wohlbrand L."/>
            <person name="Scheve S."/>
            <person name="Hinrichs C."/>
            <person name="Reinhardt R."/>
            <person name="Rabus R."/>
        </authorList>
    </citation>
    <scope>NUCLEOTIDE SEQUENCE</scope>
    <source>
        <strain evidence="2">4be13</strain>
    </source>
</reference>
<dbReference type="Gene3D" id="3.40.190.80">
    <property type="match status" value="1"/>
</dbReference>
<dbReference type="AlphaFoldDB" id="A0A975BP76"/>
<evidence type="ECO:0000313" key="3">
    <source>
        <dbReference type="Proteomes" id="UP000663722"/>
    </source>
</evidence>
<dbReference type="InterPro" id="IPR000760">
    <property type="entry name" value="Inositol_monophosphatase-like"/>
</dbReference>
<sequence>MALDGHRIEELTEFGMEVMRRSGEKAISYYGKGKPHVKFDEELITEAEVDLTEFFKTRLHADFPEHQIFQNDPEDDKDYTHEGKRYLWIYDPLDGVANFQAGIPIWGISLALFDNFWPVFGMFYMPSTGDLFNARAGHDAFRGNEKINVSPQENINDESLLLTYSRFHRHYNSGFSGKIRNMGCTAAHICYVAMGRAEAAVIANESYEDLAAAWIIVEAAGGKFYKMDGSEFVIGEYLEGQKSNEHLLVAPPDTCSQVLAFLNKTSA</sequence>
<feature type="binding site" evidence="1">
    <location>
        <position position="209"/>
    </location>
    <ligand>
        <name>Mg(2+)</name>
        <dbReference type="ChEBI" id="CHEBI:18420"/>
        <label>1</label>
        <note>catalytic</note>
    </ligand>
</feature>
<organism evidence="2 3">
    <name type="scientific">Desulfonema magnum</name>
    <dbReference type="NCBI Taxonomy" id="45655"/>
    <lineage>
        <taxon>Bacteria</taxon>
        <taxon>Pseudomonadati</taxon>
        <taxon>Thermodesulfobacteriota</taxon>
        <taxon>Desulfobacteria</taxon>
        <taxon>Desulfobacterales</taxon>
        <taxon>Desulfococcaceae</taxon>
        <taxon>Desulfonema</taxon>
    </lineage>
</organism>
<dbReference type="RefSeq" id="WP_207677919.1">
    <property type="nucleotide sequence ID" value="NZ_CP061800.1"/>
</dbReference>
<dbReference type="GO" id="GO:0007165">
    <property type="term" value="P:signal transduction"/>
    <property type="evidence" value="ECO:0007669"/>
    <property type="project" value="TreeGrafter"/>
</dbReference>
<dbReference type="PANTHER" id="PTHR20854:SF4">
    <property type="entry name" value="INOSITOL-1-MONOPHOSPHATASE-RELATED"/>
    <property type="match status" value="1"/>
</dbReference>
<keyword evidence="1" id="KW-0479">Metal-binding</keyword>